<name>A0A6G1C6Y7_9ORYZ</name>
<sequence>MAAQGRRDGAVGLSVSTRGRRVRARHGRAAGMVEEAQMRWRAWSGRASLLCVRLRGRRGGSTGLAASRVPRAVSPGPATRLRGPDRAERRVNYELGRT</sequence>
<feature type="compositionally biased region" description="Basic and acidic residues" evidence="1">
    <location>
        <begin position="82"/>
        <end position="98"/>
    </location>
</feature>
<reference evidence="2 3" key="1">
    <citation type="submission" date="2019-11" db="EMBL/GenBank/DDBJ databases">
        <title>Whole genome sequence of Oryza granulata.</title>
        <authorList>
            <person name="Li W."/>
        </authorList>
    </citation>
    <scope>NUCLEOTIDE SEQUENCE [LARGE SCALE GENOMIC DNA]</scope>
    <source>
        <strain evidence="3">cv. Menghai</strain>
        <tissue evidence="2">Leaf</tissue>
    </source>
</reference>
<evidence type="ECO:0000313" key="3">
    <source>
        <dbReference type="Proteomes" id="UP000479710"/>
    </source>
</evidence>
<protein>
    <submittedName>
        <fullName evidence="2">Uncharacterized protein</fullName>
    </submittedName>
</protein>
<organism evidence="2 3">
    <name type="scientific">Oryza meyeriana var. granulata</name>
    <dbReference type="NCBI Taxonomy" id="110450"/>
    <lineage>
        <taxon>Eukaryota</taxon>
        <taxon>Viridiplantae</taxon>
        <taxon>Streptophyta</taxon>
        <taxon>Embryophyta</taxon>
        <taxon>Tracheophyta</taxon>
        <taxon>Spermatophyta</taxon>
        <taxon>Magnoliopsida</taxon>
        <taxon>Liliopsida</taxon>
        <taxon>Poales</taxon>
        <taxon>Poaceae</taxon>
        <taxon>BOP clade</taxon>
        <taxon>Oryzoideae</taxon>
        <taxon>Oryzeae</taxon>
        <taxon>Oryzinae</taxon>
        <taxon>Oryza</taxon>
        <taxon>Oryza meyeriana</taxon>
    </lineage>
</organism>
<comment type="caution">
    <text evidence="2">The sequence shown here is derived from an EMBL/GenBank/DDBJ whole genome shotgun (WGS) entry which is preliminary data.</text>
</comment>
<dbReference type="AlphaFoldDB" id="A0A6G1C6Y7"/>
<gene>
    <name evidence="2" type="ORF">E2562_019710</name>
</gene>
<feature type="region of interest" description="Disordered" evidence="1">
    <location>
        <begin position="61"/>
        <end position="98"/>
    </location>
</feature>
<dbReference type="EMBL" id="SPHZ02000010">
    <property type="protein sequence ID" value="KAF0896228.1"/>
    <property type="molecule type" value="Genomic_DNA"/>
</dbReference>
<proteinExistence type="predicted"/>
<evidence type="ECO:0000256" key="1">
    <source>
        <dbReference type="SAM" id="MobiDB-lite"/>
    </source>
</evidence>
<dbReference type="Proteomes" id="UP000479710">
    <property type="component" value="Unassembled WGS sequence"/>
</dbReference>
<keyword evidence="3" id="KW-1185">Reference proteome</keyword>
<accession>A0A6G1C6Y7</accession>
<evidence type="ECO:0000313" key="2">
    <source>
        <dbReference type="EMBL" id="KAF0896228.1"/>
    </source>
</evidence>